<organism evidence="2 3">
    <name type="scientific">Acanthoscelides obtectus</name>
    <name type="common">Bean weevil</name>
    <name type="synonym">Bruchus obtectus</name>
    <dbReference type="NCBI Taxonomy" id="200917"/>
    <lineage>
        <taxon>Eukaryota</taxon>
        <taxon>Metazoa</taxon>
        <taxon>Ecdysozoa</taxon>
        <taxon>Arthropoda</taxon>
        <taxon>Hexapoda</taxon>
        <taxon>Insecta</taxon>
        <taxon>Pterygota</taxon>
        <taxon>Neoptera</taxon>
        <taxon>Endopterygota</taxon>
        <taxon>Coleoptera</taxon>
        <taxon>Polyphaga</taxon>
        <taxon>Cucujiformia</taxon>
        <taxon>Chrysomeloidea</taxon>
        <taxon>Chrysomelidae</taxon>
        <taxon>Bruchinae</taxon>
        <taxon>Bruchini</taxon>
        <taxon>Acanthoscelides</taxon>
    </lineage>
</organism>
<feature type="region of interest" description="Disordered" evidence="1">
    <location>
        <begin position="78"/>
        <end position="99"/>
    </location>
</feature>
<evidence type="ECO:0000313" key="3">
    <source>
        <dbReference type="Proteomes" id="UP001152888"/>
    </source>
</evidence>
<dbReference type="Proteomes" id="UP001152888">
    <property type="component" value="Unassembled WGS sequence"/>
</dbReference>
<proteinExistence type="predicted"/>
<dbReference type="AlphaFoldDB" id="A0A9P0KTU8"/>
<sequence length="99" mass="10741">MDTVAKQRKLPCCGSKVVDEDFFSAFDTDRPIDETANSNIQNTPVKTQNVVAETQAPPSVHPFKESVTVGFENSTYTNPASPEIVLPYPKATAGPNKIT</sequence>
<reference evidence="2" key="1">
    <citation type="submission" date="2022-03" db="EMBL/GenBank/DDBJ databases">
        <authorList>
            <person name="Sayadi A."/>
        </authorList>
    </citation>
    <scope>NUCLEOTIDE SEQUENCE</scope>
</reference>
<comment type="caution">
    <text evidence="2">The sequence shown here is derived from an EMBL/GenBank/DDBJ whole genome shotgun (WGS) entry which is preliminary data.</text>
</comment>
<name>A0A9P0KTU8_ACAOB</name>
<keyword evidence="3" id="KW-1185">Reference proteome</keyword>
<gene>
    <name evidence="2" type="ORF">ACAOBT_LOCUS13921</name>
</gene>
<dbReference type="EMBL" id="CAKOFQ010006893">
    <property type="protein sequence ID" value="CAH1980339.1"/>
    <property type="molecule type" value="Genomic_DNA"/>
</dbReference>
<protein>
    <submittedName>
        <fullName evidence="2">Uncharacterized protein</fullName>
    </submittedName>
</protein>
<evidence type="ECO:0000256" key="1">
    <source>
        <dbReference type="SAM" id="MobiDB-lite"/>
    </source>
</evidence>
<evidence type="ECO:0000313" key="2">
    <source>
        <dbReference type="EMBL" id="CAH1980339.1"/>
    </source>
</evidence>
<accession>A0A9P0KTU8</accession>